<evidence type="ECO:0000313" key="3">
    <source>
        <dbReference type="EMBL" id="TDT90778.1"/>
    </source>
</evidence>
<accession>A0A126QQZ6</accession>
<dbReference type="KEGG" id="dej:AWY79_15875"/>
<dbReference type="Proteomes" id="UP000055611">
    <property type="component" value="Chromosome"/>
</dbReference>
<reference evidence="3 5" key="2">
    <citation type="submission" date="2019-03" db="EMBL/GenBank/DDBJ databases">
        <title>Genomic Encyclopedia of Type Strains, Phase IV (KMG-IV): sequencing the most valuable type-strain genomes for metagenomic binning, comparative biology and taxonomic classification.</title>
        <authorList>
            <person name="Goeker M."/>
        </authorList>
    </citation>
    <scope>NUCLEOTIDE SEQUENCE [LARGE SCALE GENOMIC DNA]</scope>
    <source>
        <strain evidence="3 5">DSM 101483</strain>
    </source>
</reference>
<evidence type="ECO:0000313" key="4">
    <source>
        <dbReference type="Proteomes" id="UP000055611"/>
    </source>
</evidence>
<evidence type="ECO:0000256" key="1">
    <source>
        <dbReference type="SAM" id="MobiDB-lite"/>
    </source>
</evidence>
<evidence type="ECO:0000313" key="5">
    <source>
        <dbReference type="Proteomes" id="UP000295506"/>
    </source>
</evidence>
<sequence>MAYGKRVIPECANCWTSDPGMDADNGWGNGTGLGHETGGNSSGLSDPRVNRFTEAQQRGILGSGLGFSMMGTAADDVEAYYKQLDYTARQNAIRERAAQKRAAEIADLQSLADAYSRGKLSEFDRIQGVKALNRGALGELEGYLGKPSSMRQTHNIGGIWGGMFDTKSDDVQTSYEDRADLQASGHMDKQGNTIGWGPMNPVGFLSSITAAPVSQMAAKKAYDYTGSIPAALTVGGVTGASMWKGGRTAQPDYFSEIASGYTGTSPTGLLSAVPSAALSIATGAPVGLVGQALGSVNTAAKLNSLGITARKEAPTSDNYGSDGVPWWWPVSMGRA</sequence>
<feature type="compositionally biased region" description="Gly residues" evidence="1">
    <location>
        <begin position="27"/>
        <end position="41"/>
    </location>
</feature>
<dbReference type="EMBL" id="SOBK01000002">
    <property type="protein sequence ID" value="TDT90778.1"/>
    <property type="molecule type" value="Genomic_DNA"/>
</dbReference>
<dbReference type="AlphaFoldDB" id="A0A126QQZ6"/>
<protein>
    <submittedName>
        <fullName evidence="3">Uncharacterized protein</fullName>
    </submittedName>
</protein>
<dbReference type="Proteomes" id="UP000295506">
    <property type="component" value="Unassembled WGS sequence"/>
</dbReference>
<keyword evidence="4" id="KW-1185">Reference proteome</keyword>
<proteinExistence type="predicted"/>
<name>A0A126QQZ6_9BACT</name>
<gene>
    <name evidence="2" type="ORF">AWY79_15875</name>
    <name evidence="3" type="ORF">EDC59_102208</name>
</gene>
<dbReference type="EMBL" id="CP014206">
    <property type="protein sequence ID" value="AMK12473.1"/>
    <property type="molecule type" value="Genomic_DNA"/>
</dbReference>
<feature type="region of interest" description="Disordered" evidence="1">
    <location>
        <begin position="25"/>
        <end position="47"/>
    </location>
</feature>
<organism evidence="3 5">
    <name type="scientific">Pseudodesulfovibrio indicus</name>
    <dbReference type="NCBI Taxonomy" id="1716143"/>
    <lineage>
        <taxon>Bacteria</taxon>
        <taxon>Pseudomonadati</taxon>
        <taxon>Thermodesulfobacteriota</taxon>
        <taxon>Desulfovibrionia</taxon>
        <taxon>Desulfovibrionales</taxon>
        <taxon>Desulfovibrionaceae</taxon>
    </lineage>
</organism>
<reference evidence="2 4" key="1">
    <citation type="journal article" date="2016" name="Front. Microbiol.">
        <title>Genome Sequence of the Piezophilic, Mesophilic Sulfate-Reducing Bacterium Desulfovibrio indicus J2T.</title>
        <authorList>
            <person name="Cao J."/>
            <person name="Maignien L."/>
            <person name="Shao Z."/>
            <person name="Alain K."/>
            <person name="Jebbar M."/>
        </authorList>
    </citation>
    <scope>NUCLEOTIDE SEQUENCE [LARGE SCALE GENOMIC DNA]</scope>
    <source>
        <strain evidence="2 4">J2</strain>
    </source>
</reference>
<dbReference type="OrthoDB" id="5468212at2"/>
<evidence type="ECO:0000313" key="2">
    <source>
        <dbReference type="EMBL" id="AMK12473.1"/>
    </source>
</evidence>
<dbReference type="RefSeq" id="WP_066806070.1">
    <property type="nucleotide sequence ID" value="NZ_CP014206.1"/>
</dbReference>